<proteinExistence type="predicted"/>
<reference evidence="2" key="1">
    <citation type="submission" date="2020-05" db="EMBL/GenBank/DDBJ databases">
        <authorList>
            <person name="Brown S."/>
            <person name="Huntemann M."/>
            <person name="Clum A."/>
            <person name="Spunde A."/>
            <person name="Palaniappan K."/>
            <person name="Ritter S."/>
            <person name="Mikhailova N."/>
            <person name="Chen I.-M."/>
            <person name="Stamatis D."/>
            <person name="Reddy T."/>
            <person name="O'Malley R."/>
            <person name="Daum C."/>
            <person name="Shapiro N."/>
            <person name="Ivanova N."/>
            <person name="Kyrpides N."/>
            <person name="Woyke T."/>
        </authorList>
    </citation>
    <scope>NUCLEOTIDE SEQUENCE</scope>
    <source>
        <strain evidence="2">DJ080</strain>
    </source>
</reference>
<reference evidence="2" key="2">
    <citation type="journal article" date="2022" name="Nat. Biotechnol.">
        <title>Carbon-negative production of acetone and isopropanol by gas fermentation at industrial pilot scale.</title>
        <authorList>
            <person name="Liew F.E."/>
            <person name="Nogle R."/>
            <person name="Abdalla T."/>
            <person name="Rasor B.J."/>
            <person name="Canter C."/>
            <person name="Jensen R.O."/>
            <person name="Wang L."/>
            <person name="Strutz J."/>
            <person name="Chirania P."/>
            <person name="De Tissera S."/>
            <person name="Mueller A.P."/>
            <person name="Ruan Z."/>
            <person name="Gao A."/>
            <person name="Tran L."/>
            <person name="Engle N.L."/>
            <person name="Bromley J.C."/>
            <person name="Daniell J."/>
            <person name="Conrado R."/>
            <person name="Tschaplinski T.J."/>
            <person name="Giannone R.J."/>
            <person name="Hettich R.L."/>
            <person name="Karim A.S."/>
            <person name="Simpson S.D."/>
            <person name="Brown S.D."/>
            <person name="Leang C."/>
            <person name="Jewett M.C."/>
            <person name="Kopke M."/>
        </authorList>
    </citation>
    <scope>NUCLEOTIDE SEQUENCE</scope>
    <source>
        <strain evidence="2">DJ080</strain>
    </source>
</reference>
<evidence type="ECO:0000313" key="2">
    <source>
        <dbReference type="EMBL" id="NRT88561.1"/>
    </source>
</evidence>
<keyword evidence="1" id="KW-0175">Coiled coil</keyword>
<dbReference type="AlphaFoldDB" id="A0AAX0B055"/>
<evidence type="ECO:0000313" key="3">
    <source>
        <dbReference type="Proteomes" id="UP001193748"/>
    </source>
</evidence>
<organism evidence="2 3">
    <name type="scientific">Clostridium beijerinckii</name>
    <name type="common">Clostridium MP</name>
    <dbReference type="NCBI Taxonomy" id="1520"/>
    <lineage>
        <taxon>Bacteria</taxon>
        <taxon>Bacillati</taxon>
        <taxon>Bacillota</taxon>
        <taxon>Clostridia</taxon>
        <taxon>Eubacteriales</taxon>
        <taxon>Clostridiaceae</taxon>
        <taxon>Clostridium</taxon>
    </lineage>
</organism>
<dbReference type="RefSeq" id="WP_173710885.1">
    <property type="nucleotide sequence ID" value="NZ_JABSWC010000001.1"/>
</dbReference>
<accession>A0AAX0B055</accession>
<dbReference type="Proteomes" id="UP001193748">
    <property type="component" value="Unassembled WGS sequence"/>
</dbReference>
<evidence type="ECO:0000256" key="1">
    <source>
        <dbReference type="SAM" id="Coils"/>
    </source>
</evidence>
<comment type="caution">
    <text evidence="2">The sequence shown here is derived from an EMBL/GenBank/DDBJ whole genome shotgun (WGS) entry which is preliminary data.</text>
</comment>
<sequence length="78" mass="9314">MQVNINHNKTTNGFAERTITVDMYEFNEISLSLEDRLQTLEIRLEDYKNSNFEKLKELIPKTEARIERLKKIIETLKN</sequence>
<protein>
    <submittedName>
        <fullName evidence="2">Coiled-coil protein SlyX</fullName>
    </submittedName>
</protein>
<name>A0AAX0B055_CLOBE</name>
<dbReference type="EMBL" id="JABSWW010000001">
    <property type="protein sequence ID" value="NRT88561.1"/>
    <property type="molecule type" value="Genomic_DNA"/>
</dbReference>
<feature type="coiled-coil region" evidence="1">
    <location>
        <begin position="30"/>
        <end position="72"/>
    </location>
</feature>
<gene>
    <name evidence="2" type="ORF">B0H41_002240</name>
</gene>